<evidence type="ECO:0000313" key="3">
    <source>
        <dbReference type="EMBL" id="ABM72396.1"/>
    </source>
</evidence>
<feature type="signal peptide" evidence="1">
    <location>
        <begin position="1"/>
        <end position="39"/>
    </location>
</feature>
<proteinExistence type="predicted"/>
<evidence type="ECO:0000256" key="1">
    <source>
        <dbReference type="SAM" id="SignalP"/>
    </source>
</evidence>
<keyword evidence="1" id="KW-0732">Signal</keyword>
<dbReference type="EMBL" id="CP000552">
    <property type="protein sequence ID" value="ABM72396.1"/>
    <property type="molecule type" value="Genomic_DNA"/>
</dbReference>
<dbReference type="InterPro" id="IPR016123">
    <property type="entry name" value="Mog1/PsbP_a/b/a-sand"/>
</dbReference>
<dbReference type="GO" id="GO:0009654">
    <property type="term" value="C:photosystem II oxygen evolving complex"/>
    <property type="evidence" value="ECO:0007669"/>
    <property type="project" value="InterPro"/>
</dbReference>
<feature type="chain" id="PRO_5002642894" evidence="1">
    <location>
        <begin position="40"/>
        <end position="194"/>
    </location>
</feature>
<gene>
    <name evidence="3" type="primary">psbP</name>
    <name evidence="3" type="ordered locus">P9515_11891</name>
</gene>
<dbReference type="SUPFAM" id="SSF55724">
    <property type="entry name" value="Mog1p/PsbP-like"/>
    <property type="match status" value="1"/>
</dbReference>
<dbReference type="eggNOG" id="ENOG502ZCA9">
    <property type="taxonomic scope" value="Bacteria"/>
</dbReference>
<accession>A2BX85</accession>
<dbReference type="HOGENOM" id="CLU_039569_2_0_3"/>
<name>A2BX85_PROM5</name>
<dbReference type="Proteomes" id="UP000001589">
    <property type="component" value="Chromosome"/>
</dbReference>
<dbReference type="Gene3D" id="3.40.1000.10">
    <property type="entry name" value="Mog1/PsbP, alpha/beta/alpha sandwich"/>
    <property type="match status" value="1"/>
</dbReference>
<evidence type="ECO:0000313" key="4">
    <source>
        <dbReference type="Proteomes" id="UP000001589"/>
    </source>
</evidence>
<dbReference type="GO" id="GO:0005509">
    <property type="term" value="F:calcium ion binding"/>
    <property type="evidence" value="ECO:0007669"/>
    <property type="project" value="InterPro"/>
</dbReference>
<protein>
    <submittedName>
        <fullName evidence="3">Photosystem II oxygen evolving complex protein PsbP</fullName>
    </submittedName>
</protein>
<dbReference type="GO" id="GO:0019898">
    <property type="term" value="C:extrinsic component of membrane"/>
    <property type="evidence" value="ECO:0007669"/>
    <property type="project" value="InterPro"/>
</dbReference>
<dbReference type="NCBIfam" id="NF040946">
    <property type="entry name" value="PSII_PsbP"/>
    <property type="match status" value="1"/>
</dbReference>
<organism evidence="3 4">
    <name type="scientific">Prochlorococcus marinus (strain MIT 9515)</name>
    <dbReference type="NCBI Taxonomy" id="167542"/>
    <lineage>
        <taxon>Bacteria</taxon>
        <taxon>Bacillati</taxon>
        <taxon>Cyanobacteriota</taxon>
        <taxon>Cyanophyceae</taxon>
        <taxon>Synechococcales</taxon>
        <taxon>Prochlorococcaceae</taxon>
        <taxon>Prochlorococcus</taxon>
    </lineage>
</organism>
<feature type="domain" description="PsbP C-terminal" evidence="2">
    <location>
        <begin position="40"/>
        <end position="192"/>
    </location>
</feature>
<dbReference type="GO" id="GO:0015979">
    <property type="term" value="P:photosynthesis"/>
    <property type="evidence" value="ECO:0007669"/>
    <property type="project" value="InterPro"/>
</dbReference>
<dbReference type="KEGG" id="pmc:P9515_11891"/>
<dbReference type="PANTHER" id="PTHR31407:SF16">
    <property type="entry name" value="PSBP DOMAIN-CONTAINING PROTEIN 7, CHLOROPLASTIC"/>
    <property type="match status" value="1"/>
</dbReference>
<dbReference type="STRING" id="167542.P9515_11891"/>
<evidence type="ECO:0000259" key="2">
    <source>
        <dbReference type="Pfam" id="PF01789"/>
    </source>
</evidence>
<reference evidence="3 4" key="1">
    <citation type="journal article" date="2007" name="PLoS Genet.">
        <title>Patterns and implications of gene gain and loss in the evolution of Prochlorococcus.</title>
        <authorList>
            <person name="Kettler G.C."/>
            <person name="Martiny A.C."/>
            <person name="Huang K."/>
            <person name="Zucker J."/>
            <person name="Coleman M.L."/>
            <person name="Rodrigue S."/>
            <person name="Chen F."/>
            <person name="Lapidus A."/>
            <person name="Ferriera S."/>
            <person name="Johnson J."/>
            <person name="Steglich C."/>
            <person name="Church G.M."/>
            <person name="Richardson P."/>
            <person name="Chisholm S.W."/>
        </authorList>
    </citation>
    <scope>NUCLEOTIDE SEQUENCE [LARGE SCALE GENOMIC DNA]</scope>
    <source>
        <strain evidence="3 4">MIT 9515</strain>
    </source>
</reference>
<dbReference type="InterPro" id="IPR002683">
    <property type="entry name" value="PsbP_C"/>
</dbReference>
<dbReference type="AlphaFoldDB" id="A2BX85"/>
<dbReference type="PANTHER" id="PTHR31407">
    <property type="match status" value="1"/>
</dbReference>
<dbReference type="Pfam" id="PF01789">
    <property type="entry name" value="PsbP"/>
    <property type="match status" value="1"/>
</dbReference>
<sequence>MFLINNFLKMKNIKFKPFKYLLLIFLCFTLSACSGGLNAGLEAYQSPDGRYAFLYPTGWTRVKVDGGPEIIYHDLINSNETLSLVISEVNKEIDLEQLGSPTEVGQTLIDKVIAPEGSGRSVQLVNANKRESSNHIFYDLEYKLNLNDQDRHELATVVIDRGTLYTFAVGTNESRWNKVNGMFNNVIDSFNFLI</sequence>